<evidence type="ECO:0000313" key="4">
    <source>
        <dbReference type="Proteomes" id="UP001057998"/>
    </source>
</evidence>
<evidence type="ECO:0000313" key="3">
    <source>
        <dbReference type="EMBL" id="UTV27482.1"/>
    </source>
</evidence>
<protein>
    <recommendedName>
        <fullName evidence="2">Opacity-associated protein A LysM-like domain-containing protein</fullName>
    </recommendedName>
</protein>
<gene>
    <name evidence="3" type="ORF">NNL38_14395</name>
</gene>
<dbReference type="Gene3D" id="3.10.450.350">
    <property type="match status" value="1"/>
</dbReference>
<name>A0ABY5GE66_9GAMM</name>
<feature type="domain" description="Opacity-associated protein A LysM-like" evidence="2">
    <location>
        <begin position="145"/>
        <end position="228"/>
    </location>
</feature>
<evidence type="ECO:0000259" key="2">
    <source>
        <dbReference type="Pfam" id="PF04225"/>
    </source>
</evidence>
<keyword evidence="4" id="KW-1185">Reference proteome</keyword>
<dbReference type="Proteomes" id="UP001057998">
    <property type="component" value="Chromosome 1"/>
</dbReference>
<accession>A0ABY5GE66</accession>
<dbReference type="Pfam" id="PF04225">
    <property type="entry name" value="LysM_OapA"/>
    <property type="match status" value="1"/>
</dbReference>
<dbReference type="RefSeq" id="WP_255388700.1">
    <property type="nucleotide sequence ID" value="NZ_CP101508.1"/>
</dbReference>
<dbReference type="EMBL" id="CP101508">
    <property type="protein sequence ID" value="UTV27482.1"/>
    <property type="molecule type" value="Genomic_DNA"/>
</dbReference>
<reference evidence="3" key="1">
    <citation type="submission" date="2022-07" db="EMBL/GenBank/DDBJ databases">
        <title>Genome sequencing of Photobacterium atrarenae GJH2-4.</title>
        <authorList>
            <person name="Park S.-J."/>
        </authorList>
    </citation>
    <scope>NUCLEOTIDE SEQUENCE</scope>
    <source>
        <strain evidence="3">GJH2-4</strain>
    </source>
</reference>
<evidence type="ECO:0000256" key="1">
    <source>
        <dbReference type="SAM" id="MobiDB-lite"/>
    </source>
</evidence>
<proteinExistence type="predicted"/>
<feature type="compositionally biased region" description="Polar residues" evidence="1">
    <location>
        <begin position="121"/>
        <end position="136"/>
    </location>
</feature>
<organism evidence="3 4">
    <name type="scientific">Photobacterium atrarenae</name>
    <dbReference type="NCBI Taxonomy" id="865757"/>
    <lineage>
        <taxon>Bacteria</taxon>
        <taxon>Pseudomonadati</taxon>
        <taxon>Pseudomonadota</taxon>
        <taxon>Gammaproteobacteria</taxon>
        <taxon>Vibrionales</taxon>
        <taxon>Vibrionaceae</taxon>
        <taxon>Photobacterium</taxon>
    </lineage>
</organism>
<sequence>MGQAKRRSKKKSEFTFPRFSLSQLKALNVNQVKARFAAALLPLKNKWAALPRLHRRALAVLIPVVGVLLLLPAKAPQPENQSESVRREVTLDLGTPQRQDLPPVGQRAEPPSPKRPERQVAETSNGSSAVGVSSTETSPAKALAWQTYQVKQGETLANIFRDKSLPLGDLYAVAAIEGKDKPLSQIKAGQLLRYKQTAQGDLDVLQIEGRSGEPVMFFRRSDGSFVRSQ</sequence>
<feature type="region of interest" description="Disordered" evidence="1">
    <location>
        <begin position="76"/>
        <end position="136"/>
    </location>
</feature>
<dbReference type="InterPro" id="IPR007340">
    <property type="entry name" value="LysM_Opacity-associatedA"/>
</dbReference>